<dbReference type="PANTHER" id="PTHR42850">
    <property type="entry name" value="METALLOPHOSPHOESTERASE"/>
    <property type="match status" value="1"/>
</dbReference>
<dbReference type="EMBL" id="OZ060371">
    <property type="protein sequence ID" value="CAL4042449.1"/>
    <property type="molecule type" value="Genomic_DNA"/>
</dbReference>
<evidence type="ECO:0000256" key="1">
    <source>
        <dbReference type="ARBA" id="ARBA00003413"/>
    </source>
</evidence>
<evidence type="ECO:0000256" key="2">
    <source>
        <dbReference type="ARBA" id="ARBA00005419"/>
    </source>
</evidence>
<protein>
    <recommendedName>
        <fullName evidence="3">bis(5'-nucleosyl)-tetraphosphatase (symmetrical)</fullName>
        <ecNumber evidence="3">3.6.1.41</ecNumber>
    </recommendedName>
    <alternativeName>
        <fullName evidence="6">Ap4A hydrolase</fullName>
    </alternativeName>
    <alternativeName>
        <fullName evidence="5">Diadenosine 5',5'''-P1,P4-tetraphosphate pyrophosphohydrolase</fullName>
    </alternativeName>
    <alternativeName>
        <fullName evidence="7">Diadenosine tetraphosphatase</fullName>
    </alternativeName>
</protein>
<dbReference type="PIRSF" id="PIRSF000903">
    <property type="entry name" value="B5n-ttraPtase_sm"/>
    <property type="match status" value="1"/>
</dbReference>
<evidence type="ECO:0000313" key="10">
    <source>
        <dbReference type="EMBL" id="CAL4042449.1"/>
    </source>
</evidence>
<dbReference type="Gene3D" id="3.60.21.10">
    <property type="match status" value="1"/>
</dbReference>
<evidence type="ECO:0000256" key="7">
    <source>
        <dbReference type="ARBA" id="ARBA00033210"/>
    </source>
</evidence>
<dbReference type="InterPro" id="IPR029052">
    <property type="entry name" value="Metallo-depent_PP-like"/>
</dbReference>
<dbReference type="Pfam" id="PF00149">
    <property type="entry name" value="Metallophos"/>
    <property type="match status" value="1"/>
</dbReference>
<dbReference type="SUPFAM" id="SSF56300">
    <property type="entry name" value="Metallo-dependent phosphatases"/>
    <property type="match status" value="1"/>
</dbReference>
<dbReference type="PANTHER" id="PTHR42850:SF11">
    <property type="entry name" value="BIS(5'-NUCLEOSYL)-TETRAPHOSPHATASE [SYMMETRICAL]"/>
    <property type="match status" value="1"/>
</dbReference>
<evidence type="ECO:0000256" key="6">
    <source>
        <dbReference type="ARBA" id="ARBA00032248"/>
    </source>
</evidence>
<evidence type="ECO:0000259" key="9">
    <source>
        <dbReference type="Pfam" id="PF00149"/>
    </source>
</evidence>
<dbReference type="GO" id="GO:0016791">
    <property type="term" value="F:phosphatase activity"/>
    <property type="evidence" value="ECO:0007669"/>
    <property type="project" value="TreeGrafter"/>
</dbReference>
<organism evidence="10">
    <name type="scientific">Buchnera aphidicola</name>
    <name type="common">Anoecia corni</name>
    <dbReference type="NCBI Taxonomy" id="2994477"/>
    <lineage>
        <taxon>Bacteria</taxon>
        <taxon>Pseudomonadati</taxon>
        <taxon>Pseudomonadota</taxon>
        <taxon>Gammaproteobacteria</taxon>
        <taxon>Enterobacterales</taxon>
        <taxon>Erwiniaceae</taxon>
        <taxon>Buchnera</taxon>
    </lineage>
</organism>
<gene>
    <name evidence="10" type="primary">apaH</name>
    <name evidence="10" type="ORF">BUANCORI2928_113</name>
</gene>
<feature type="domain" description="Calcineurin-like phosphoesterase" evidence="9">
    <location>
        <begin position="1"/>
        <end position="136"/>
    </location>
</feature>
<dbReference type="GO" id="GO:0110154">
    <property type="term" value="P:RNA decapping"/>
    <property type="evidence" value="ECO:0007669"/>
    <property type="project" value="TreeGrafter"/>
</dbReference>
<dbReference type="RefSeq" id="WP_367681087.1">
    <property type="nucleotide sequence ID" value="NZ_OZ060371.1"/>
</dbReference>
<dbReference type="NCBIfam" id="TIGR00668">
    <property type="entry name" value="apaH"/>
    <property type="match status" value="1"/>
</dbReference>
<dbReference type="GO" id="GO:0008803">
    <property type="term" value="F:bis(5'-nucleosyl)-tetraphosphatase (symmetrical) activity"/>
    <property type="evidence" value="ECO:0007669"/>
    <property type="project" value="UniProtKB-EC"/>
</dbReference>
<dbReference type="InterPro" id="IPR050126">
    <property type="entry name" value="Ap4A_hydrolase"/>
</dbReference>
<evidence type="ECO:0000256" key="5">
    <source>
        <dbReference type="ARBA" id="ARBA00031248"/>
    </source>
</evidence>
<dbReference type="GO" id="GO:0005737">
    <property type="term" value="C:cytoplasm"/>
    <property type="evidence" value="ECO:0007669"/>
    <property type="project" value="TreeGrafter"/>
</dbReference>
<dbReference type="InterPro" id="IPR004843">
    <property type="entry name" value="Calcineurin-like_PHP"/>
</dbReference>
<evidence type="ECO:0000256" key="4">
    <source>
        <dbReference type="ARBA" id="ARBA00022801"/>
    </source>
</evidence>
<accession>A0AAT9IGJ8</accession>
<dbReference type="InterPro" id="IPR004617">
    <property type="entry name" value="ApaH"/>
</dbReference>
<comment type="function">
    <text evidence="1">Hydrolyzes diadenosine 5',5'''-P1,P4-tetraphosphate to yield ADP.</text>
</comment>
<dbReference type="AlphaFoldDB" id="A0AAT9IGJ8"/>
<keyword evidence="4 10" id="KW-0378">Hydrolase</keyword>
<name>A0AAT9IGJ8_9GAMM</name>
<proteinExistence type="inferred from homology"/>
<dbReference type="NCBIfam" id="NF001204">
    <property type="entry name" value="PRK00166.1"/>
    <property type="match status" value="1"/>
</dbReference>
<dbReference type="EC" id="3.6.1.41" evidence="3"/>
<reference evidence="10" key="1">
    <citation type="submission" date="2024-06" db="EMBL/GenBank/DDBJ databases">
        <authorList>
            <person name="Manzano-Marin A."/>
            <person name="Manzano-Marin A."/>
            <person name="Alejandro Manzano Marin A."/>
        </authorList>
    </citation>
    <scope>NUCLEOTIDE SEQUENCE</scope>
    <source>
        <strain evidence="10">Ancorni-2928</strain>
    </source>
</reference>
<evidence type="ECO:0000256" key="8">
    <source>
        <dbReference type="ARBA" id="ARBA00049417"/>
    </source>
</evidence>
<sequence length="269" mass="31496">MSTYFVGDIHGCYRELVLLLKKIKFCPKKDELWSTGDLVGRGKYSLEVLRYLFSLGKSVKIVLGNHDLNLILAYKNRKYMKNYMNQIFNAPDHSKLISWLRKKPIARINEKKKFILSHAGIYPQWNLQKIKLYTQKIKNMLIKNNFFNILEIIRGNNSTTWKETNSSIEKIKFIINAFTRMRFCFKDGTLELNSKKNPKLIKNTNLIPWFNINNSNLKNFTIIFGHWSSLNGKGTPKKIIALDTGCCWGGSLSVLKWEENKIYKQNFLK</sequence>
<comment type="catalytic activity">
    <reaction evidence="8">
        <text>P(1),P(4)-bis(5'-adenosyl) tetraphosphate + H2O = 2 ADP + 2 H(+)</text>
        <dbReference type="Rhea" id="RHEA:24252"/>
        <dbReference type="ChEBI" id="CHEBI:15377"/>
        <dbReference type="ChEBI" id="CHEBI:15378"/>
        <dbReference type="ChEBI" id="CHEBI:58141"/>
        <dbReference type="ChEBI" id="CHEBI:456216"/>
        <dbReference type="EC" id="3.6.1.41"/>
    </reaction>
</comment>
<evidence type="ECO:0000256" key="3">
    <source>
        <dbReference type="ARBA" id="ARBA00012506"/>
    </source>
</evidence>
<comment type="similarity">
    <text evidence="2">Belongs to the Ap4A hydrolase family.</text>
</comment>